<gene>
    <name evidence="11" type="primary">kdpC</name>
    <name evidence="13" type="ORF">DesU5LDRAFT_3903</name>
</gene>
<keyword evidence="5 11" id="KW-0547">Nucleotide-binding</keyword>
<accession>I2Q6V8</accession>
<keyword evidence="4 11" id="KW-0812">Transmembrane</keyword>
<feature type="compositionally biased region" description="Polar residues" evidence="12">
    <location>
        <begin position="85"/>
        <end position="94"/>
    </location>
</feature>
<evidence type="ECO:0000256" key="11">
    <source>
        <dbReference type="HAMAP-Rule" id="MF_00276"/>
    </source>
</evidence>
<comment type="subunit">
    <text evidence="11">The system is composed of three essential subunits: KdpA, KdpB and KdpC.</text>
</comment>
<proteinExistence type="inferred from homology"/>
<dbReference type="PANTHER" id="PTHR30042">
    <property type="entry name" value="POTASSIUM-TRANSPORTING ATPASE C CHAIN"/>
    <property type="match status" value="1"/>
</dbReference>
<dbReference type="eggNOG" id="COG2156">
    <property type="taxonomic scope" value="Bacteria"/>
</dbReference>
<dbReference type="PIRSF" id="PIRSF001296">
    <property type="entry name" value="K_ATPase_KdpC"/>
    <property type="match status" value="1"/>
</dbReference>
<dbReference type="EMBL" id="JH600068">
    <property type="protein sequence ID" value="EIG55514.1"/>
    <property type="molecule type" value="Genomic_DNA"/>
</dbReference>
<keyword evidence="3 11" id="KW-0633">Potassium transport</keyword>
<dbReference type="HOGENOM" id="CLU_077094_2_0_7"/>
<comment type="similarity">
    <text evidence="11">Belongs to the KdpC family.</text>
</comment>
<evidence type="ECO:0000256" key="3">
    <source>
        <dbReference type="ARBA" id="ARBA00022538"/>
    </source>
</evidence>
<dbReference type="InterPro" id="IPR003820">
    <property type="entry name" value="KdpC"/>
</dbReference>
<evidence type="ECO:0000256" key="10">
    <source>
        <dbReference type="ARBA" id="ARBA00023136"/>
    </source>
</evidence>
<evidence type="ECO:0000256" key="12">
    <source>
        <dbReference type="SAM" id="MobiDB-lite"/>
    </source>
</evidence>
<comment type="function">
    <text evidence="11">Part of the high-affinity ATP-driven potassium transport (or Kdp) system, which catalyzes the hydrolysis of ATP coupled with the electrogenic transport of potassium into the cytoplasm. This subunit acts as a catalytic chaperone that increases the ATP-binding affinity of the ATP-hydrolyzing subunit KdpB by the formation of a transient KdpB/KdpC/ATP ternary complex.</text>
</comment>
<dbReference type="NCBIfam" id="TIGR00681">
    <property type="entry name" value="kdpC"/>
    <property type="match status" value="1"/>
</dbReference>
<evidence type="ECO:0000256" key="5">
    <source>
        <dbReference type="ARBA" id="ARBA00022741"/>
    </source>
</evidence>
<keyword evidence="9 11" id="KW-0406">Ion transport</keyword>
<name>I2Q6V8_9BACT</name>
<keyword evidence="8 11" id="KW-1133">Transmembrane helix</keyword>
<evidence type="ECO:0000256" key="7">
    <source>
        <dbReference type="ARBA" id="ARBA00022958"/>
    </source>
</evidence>
<sequence length="197" mass="20646">MFSDALKQMKPALLILVVLTILTGAVYPGVITGVSQILFPGQADGSLIEKNGKIIGSALIGQPFADPAHFQGRPSAISPKPYDAATSSGSNLGPTNPDYLATVKERADALRQENGESPVPVELVTASGSGLDPHISPAAAFYQVPRVAKAAGLDPNRVQALVVQHVEGRQFGVLGEERVNVLKLNLALDAMTGNRKD</sequence>
<evidence type="ECO:0000256" key="6">
    <source>
        <dbReference type="ARBA" id="ARBA00022840"/>
    </source>
</evidence>
<protein>
    <recommendedName>
        <fullName evidence="11">Potassium-transporting ATPase KdpC subunit</fullName>
    </recommendedName>
    <alternativeName>
        <fullName evidence="11">ATP phosphohydrolase [potassium-transporting] C chain</fullName>
    </alternativeName>
    <alternativeName>
        <fullName evidence="11">Potassium-binding and translocating subunit C</fullName>
    </alternativeName>
    <alternativeName>
        <fullName evidence="11">Potassium-translocating ATPase C chain</fullName>
    </alternativeName>
</protein>
<dbReference type="GO" id="GO:0005886">
    <property type="term" value="C:plasma membrane"/>
    <property type="evidence" value="ECO:0007669"/>
    <property type="project" value="UniProtKB-SubCell"/>
</dbReference>
<dbReference type="STRING" id="596152.DesU5LDRAFT_3903"/>
<reference evidence="13" key="1">
    <citation type="submission" date="2011-11" db="EMBL/GenBank/DDBJ databases">
        <title>Improved High-Quality Draft sequence of Desulfovibrio sp. U5L.</title>
        <authorList>
            <consortium name="US DOE Joint Genome Institute"/>
            <person name="Lucas S."/>
            <person name="Han J."/>
            <person name="Lapidus A."/>
            <person name="Cheng J.-F."/>
            <person name="Goodwin L."/>
            <person name="Pitluck S."/>
            <person name="Peters L."/>
            <person name="Ovchinnikova G."/>
            <person name="Held B."/>
            <person name="Detter J.C."/>
            <person name="Han C."/>
            <person name="Tapia R."/>
            <person name="Land M."/>
            <person name="Hauser L."/>
            <person name="Kyrpides N."/>
            <person name="Ivanova N."/>
            <person name="Pagani I."/>
            <person name="Gabster J."/>
            <person name="Walker C."/>
            <person name="Stolyar S."/>
            <person name="Stahl D."/>
            <person name="Arkin A."/>
            <person name="Dehal P."/>
            <person name="Hazen T."/>
            <person name="Woyke T."/>
        </authorList>
    </citation>
    <scope>NUCLEOTIDE SEQUENCE [LARGE SCALE GENOMIC DNA]</scope>
    <source>
        <strain evidence="13">U5L</strain>
    </source>
</reference>
<evidence type="ECO:0000256" key="1">
    <source>
        <dbReference type="ARBA" id="ARBA00022448"/>
    </source>
</evidence>
<organism evidence="13">
    <name type="scientific">Desulfovibrio sp. U5L</name>
    <dbReference type="NCBI Taxonomy" id="596152"/>
    <lineage>
        <taxon>Bacteria</taxon>
        <taxon>Pseudomonadati</taxon>
        <taxon>Thermodesulfobacteriota</taxon>
        <taxon>Desulfovibrionia</taxon>
        <taxon>Desulfovibrionales</taxon>
        <taxon>Desulfovibrionaceae</taxon>
        <taxon>Desulfovibrio</taxon>
    </lineage>
</organism>
<dbReference type="NCBIfam" id="NF001454">
    <property type="entry name" value="PRK00315.1"/>
    <property type="match status" value="1"/>
</dbReference>
<dbReference type="HAMAP" id="MF_00276">
    <property type="entry name" value="KdpC"/>
    <property type="match status" value="1"/>
</dbReference>
<dbReference type="OrthoDB" id="9788285at2"/>
<dbReference type="PANTHER" id="PTHR30042:SF2">
    <property type="entry name" value="POTASSIUM-TRANSPORTING ATPASE KDPC SUBUNIT"/>
    <property type="match status" value="1"/>
</dbReference>
<keyword evidence="2 11" id="KW-1003">Cell membrane</keyword>
<comment type="subcellular location">
    <subcellularLocation>
        <location evidence="11">Cell membrane</location>
        <topology evidence="11">Single-pass membrane protein</topology>
    </subcellularLocation>
</comment>
<dbReference type="Pfam" id="PF02669">
    <property type="entry name" value="KdpC"/>
    <property type="match status" value="1"/>
</dbReference>
<keyword evidence="6 11" id="KW-0067">ATP-binding</keyword>
<dbReference type="AlphaFoldDB" id="I2Q6V8"/>
<evidence type="ECO:0000256" key="2">
    <source>
        <dbReference type="ARBA" id="ARBA00022475"/>
    </source>
</evidence>
<evidence type="ECO:0000256" key="4">
    <source>
        <dbReference type="ARBA" id="ARBA00022692"/>
    </source>
</evidence>
<evidence type="ECO:0000256" key="8">
    <source>
        <dbReference type="ARBA" id="ARBA00022989"/>
    </source>
</evidence>
<evidence type="ECO:0000256" key="9">
    <source>
        <dbReference type="ARBA" id="ARBA00023065"/>
    </source>
</evidence>
<keyword evidence="1 11" id="KW-0813">Transport</keyword>
<keyword evidence="7 11" id="KW-0630">Potassium</keyword>
<feature type="region of interest" description="Disordered" evidence="12">
    <location>
        <begin position="70"/>
        <end position="95"/>
    </location>
</feature>
<dbReference type="GO" id="GO:0008556">
    <property type="term" value="F:P-type potassium transmembrane transporter activity"/>
    <property type="evidence" value="ECO:0007669"/>
    <property type="project" value="InterPro"/>
</dbReference>
<keyword evidence="10 11" id="KW-0472">Membrane</keyword>
<dbReference type="GO" id="GO:0005524">
    <property type="term" value="F:ATP binding"/>
    <property type="evidence" value="ECO:0007669"/>
    <property type="project" value="UniProtKB-UniRule"/>
</dbReference>
<evidence type="ECO:0000313" key="13">
    <source>
        <dbReference type="EMBL" id="EIG55514.1"/>
    </source>
</evidence>